<dbReference type="Proteomes" id="UP000231019">
    <property type="component" value="Unassembled WGS sequence"/>
</dbReference>
<evidence type="ECO:0000256" key="3">
    <source>
        <dbReference type="ARBA" id="ARBA00022989"/>
    </source>
</evidence>
<evidence type="ECO:0000259" key="6">
    <source>
        <dbReference type="Pfam" id="PF04893"/>
    </source>
</evidence>
<sequence>MQERIIGVLKLDAATYEEIEHDEGALAQALKIVIAVAVLSAIGQAFTPDGKGFVGALASMIGSVIGWWIGAWVAYKVGTSLFKGDAEATHGEMLRVLGFAELPMALSVLAPIPGVGALAGLVGGIWSLCTYFVALRQGLDISNFQTVITILAMMFVYAFVIFSLAFVIAIPMAMLGLVG</sequence>
<feature type="transmembrane region" description="Helical" evidence="5">
    <location>
        <begin position="147"/>
        <end position="174"/>
    </location>
</feature>
<dbReference type="Pfam" id="PF04893">
    <property type="entry name" value="Yip1"/>
    <property type="match status" value="1"/>
</dbReference>
<protein>
    <recommendedName>
        <fullName evidence="6">Yip1 domain-containing protein</fullName>
    </recommendedName>
</protein>
<dbReference type="GO" id="GO:0016020">
    <property type="term" value="C:membrane"/>
    <property type="evidence" value="ECO:0007669"/>
    <property type="project" value="UniProtKB-SubCell"/>
</dbReference>
<evidence type="ECO:0000313" key="7">
    <source>
        <dbReference type="EMBL" id="PIW14223.1"/>
    </source>
</evidence>
<comment type="caution">
    <text evidence="7">The sequence shown here is derived from an EMBL/GenBank/DDBJ whole genome shotgun (WGS) entry which is preliminary data.</text>
</comment>
<accession>A0A2M7FY43</accession>
<keyword evidence="4 5" id="KW-0472">Membrane</keyword>
<feature type="transmembrane region" description="Helical" evidence="5">
    <location>
        <begin position="53"/>
        <end position="75"/>
    </location>
</feature>
<evidence type="ECO:0000256" key="5">
    <source>
        <dbReference type="SAM" id="Phobius"/>
    </source>
</evidence>
<evidence type="ECO:0000256" key="2">
    <source>
        <dbReference type="ARBA" id="ARBA00022692"/>
    </source>
</evidence>
<name>A0A2M7FY43_9BACT</name>
<feature type="domain" description="Yip1" evidence="6">
    <location>
        <begin position="8"/>
        <end position="164"/>
    </location>
</feature>
<proteinExistence type="predicted"/>
<evidence type="ECO:0000313" key="8">
    <source>
        <dbReference type="Proteomes" id="UP000231019"/>
    </source>
</evidence>
<dbReference type="InterPro" id="IPR006977">
    <property type="entry name" value="Yip1_dom"/>
</dbReference>
<dbReference type="AlphaFoldDB" id="A0A2M7FY43"/>
<organism evidence="7 8">
    <name type="scientific">bacterium (Candidatus Blackallbacteria) CG17_big_fil_post_rev_8_21_14_2_50_48_46</name>
    <dbReference type="NCBI Taxonomy" id="2014261"/>
    <lineage>
        <taxon>Bacteria</taxon>
        <taxon>Candidatus Blackallbacteria</taxon>
    </lineage>
</organism>
<gene>
    <name evidence="7" type="ORF">COW36_22400</name>
</gene>
<feature type="transmembrane region" description="Helical" evidence="5">
    <location>
        <begin position="25"/>
        <end position="46"/>
    </location>
</feature>
<comment type="subcellular location">
    <subcellularLocation>
        <location evidence="1">Membrane</location>
        <topology evidence="1">Multi-pass membrane protein</topology>
    </subcellularLocation>
</comment>
<dbReference type="EMBL" id="PFFQ01000062">
    <property type="protein sequence ID" value="PIW14223.1"/>
    <property type="molecule type" value="Genomic_DNA"/>
</dbReference>
<evidence type="ECO:0000256" key="1">
    <source>
        <dbReference type="ARBA" id="ARBA00004141"/>
    </source>
</evidence>
<keyword evidence="2 5" id="KW-0812">Transmembrane</keyword>
<keyword evidence="3 5" id="KW-1133">Transmembrane helix</keyword>
<feature type="transmembrane region" description="Helical" evidence="5">
    <location>
        <begin position="112"/>
        <end position="135"/>
    </location>
</feature>
<evidence type="ECO:0000256" key="4">
    <source>
        <dbReference type="ARBA" id="ARBA00023136"/>
    </source>
</evidence>
<reference evidence="7 8" key="1">
    <citation type="submission" date="2017-09" db="EMBL/GenBank/DDBJ databases">
        <title>Depth-based differentiation of microbial function through sediment-hosted aquifers and enrichment of novel symbionts in the deep terrestrial subsurface.</title>
        <authorList>
            <person name="Probst A.J."/>
            <person name="Ladd B."/>
            <person name="Jarett J.K."/>
            <person name="Geller-Mcgrath D.E."/>
            <person name="Sieber C.M."/>
            <person name="Emerson J.B."/>
            <person name="Anantharaman K."/>
            <person name="Thomas B.C."/>
            <person name="Malmstrom R."/>
            <person name="Stieglmeier M."/>
            <person name="Klingl A."/>
            <person name="Woyke T."/>
            <person name="Ryan C.M."/>
            <person name="Banfield J.F."/>
        </authorList>
    </citation>
    <scope>NUCLEOTIDE SEQUENCE [LARGE SCALE GENOMIC DNA]</scope>
    <source>
        <strain evidence="7">CG17_big_fil_post_rev_8_21_14_2_50_48_46</strain>
    </source>
</reference>